<keyword evidence="3" id="KW-1005">Bacterial flagellum biogenesis</keyword>
<keyword evidence="8" id="KW-0282">Flagellum</keyword>
<dbReference type="Proteomes" id="UP000681414">
    <property type="component" value="Unassembled WGS sequence"/>
</dbReference>
<keyword evidence="4" id="KW-0143">Chaperone</keyword>
<evidence type="ECO:0000256" key="6">
    <source>
        <dbReference type="ARBA" id="ARBA00093785"/>
    </source>
</evidence>
<dbReference type="RefSeq" id="WP_213124681.1">
    <property type="nucleotide sequence ID" value="NZ_JAGYPG010000002.1"/>
</dbReference>
<evidence type="ECO:0000256" key="3">
    <source>
        <dbReference type="ARBA" id="ARBA00022795"/>
    </source>
</evidence>
<evidence type="ECO:0000256" key="1">
    <source>
        <dbReference type="ARBA" id="ARBA00004514"/>
    </source>
</evidence>
<sequence length="116" mass="13554">MMNAVEKCVEVTEEIIALAKSVSMDRDEVIGEIERLLDQRSEWVSKIIKPFSSEDQINGKKLIALDEEMTNQLIKIQMDIQRDMKELERRKLSAERYANPYAATEQLDGIFYDKRK</sequence>
<evidence type="ECO:0000256" key="7">
    <source>
        <dbReference type="ARBA" id="ARBA00093797"/>
    </source>
</evidence>
<dbReference type="Pfam" id="PF05400">
    <property type="entry name" value="FliT"/>
    <property type="match status" value="1"/>
</dbReference>
<name>A0A942TCU8_9BACI</name>
<dbReference type="AlphaFoldDB" id="A0A942TCU8"/>
<keyword evidence="8" id="KW-0969">Cilium</keyword>
<comment type="subcellular location">
    <subcellularLocation>
        <location evidence="1">Cytoplasm</location>
        <location evidence="1">Cytosol</location>
    </subcellularLocation>
</comment>
<protein>
    <recommendedName>
        <fullName evidence="7">Flagellar protein FliT</fullName>
    </recommendedName>
</protein>
<gene>
    <name evidence="8" type="ORF">KHA97_10395</name>
</gene>
<reference evidence="8 9" key="1">
    <citation type="submission" date="2021-05" db="EMBL/GenBank/DDBJ databases">
        <title>Novel Bacillus species.</title>
        <authorList>
            <person name="Liu G."/>
        </authorList>
    </citation>
    <scope>NUCLEOTIDE SEQUENCE [LARGE SCALE GENOMIC DNA]</scope>
    <source>
        <strain evidence="9">FJAT-49780</strain>
    </source>
</reference>
<dbReference type="EMBL" id="JAGYPG010000002">
    <property type="protein sequence ID" value="MBS4195465.1"/>
    <property type="molecule type" value="Genomic_DNA"/>
</dbReference>
<comment type="caution">
    <text evidence="8">The sequence shown here is derived from an EMBL/GenBank/DDBJ whole genome shotgun (WGS) entry which is preliminary data.</text>
</comment>
<accession>A0A942TCU8</accession>
<keyword evidence="8" id="KW-0966">Cell projection</keyword>
<evidence type="ECO:0000256" key="4">
    <source>
        <dbReference type="ARBA" id="ARBA00023186"/>
    </source>
</evidence>
<dbReference type="InterPro" id="IPR008622">
    <property type="entry name" value="FliT"/>
</dbReference>
<evidence type="ECO:0000313" key="8">
    <source>
        <dbReference type="EMBL" id="MBS4195465.1"/>
    </source>
</evidence>
<keyword evidence="9" id="KW-1185">Reference proteome</keyword>
<proteinExistence type="inferred from homology"/>
<evidence type="ECO:0000256" key="2">
    <source>
        <dbReference type="ARBA" id="ARBA00022490"/>
    </source>
</evidence>
<evidence type="ECO:0000256" key="5">
    <source>
        <dbReference type="ARBA" id="ARBA00093765"/>
    </source>
</evidence>
<keyword evidence="2" id="KW-0963">Cytoplasm</keyword>
<comment type="similarity">
    <text evidence="6">Belongs to the bacillales FliT family.</text>
</comment>
<organism evidence="8 9">
    <name type="scientific">Lederbergia citri</name>
    <dbReference type="NCBI Taxonomy" id="2833580"/>
    <lineage>
        <taxon>Bacteria</taxon>
        <taxon>Bacillati</taxon>
        <taxon>Bacillota</taxon>
        <taxon>Bacilli</taxon>
        <taxon>Bacillales</taxon>
        <taxon>Bacillaceae</taxon>
        <taxon>Lederbergia</taxon>
    </lineage>
</organism>
<evidence type="ECO:0000313" key="9">
    <source>
        <dbReference type="Proteomes" id="UP000681414"/>
    </source>
</evidence>
<comment type="function">
    <text evidence="5">May act as an export chaperone for the filament capping protein FliD.</text>
</comment>